<feature type="region of interest" description="Disordered" evidence="1">
    <location>
        <begin position="78"/>
        <end position="132"/>
    </location>
</feature>
<gene>
    <name evidence="2" type="ORF">DES47_10215</name>
</gene>
<evidence type="ECO:0000313" key="2">
    <source>
        <dbReference type="EMBL" id="TDP72270.1"/>
    </source>
</evidence>
<keyword evidence="3" id="KW-1185">Reference proteome</keyword>
<evidence type="ECO:0000313" key="3">
    <source>
        <dbReference type="Proteomes" id="UP000295361"/>
    </source>
</evidence>
<organism evidence="2 3">
    <name type="scientific">Roseateles toxinivorans</name>
    <dbReference type="NCBI Taxonomy" id="270368"/>
    <lineage>
        <taxon>Bacteria</taxon>
        <taxon>Pseudomonadati</taxon>
        <taxon>Pseudomonadota</taxon>
        <taxon>Betaproteobacteria</taxon>
        <taxon>Burkholderiales</taxon>
        <taxon>Sphaerotilaceae</taxon>
        <taxon>Roseateles</taxon>
    </lineage>
</organism>
<reference evidence="2 3" key="1">
    <citation type="submission" date="2019-03" db="EMBL/GenBank/DDBJ databases">
        <title>Genomic Encyclopedia of Type Strains, Phase IV (KMG-IV): sequencing the most valuable type-strain genomes for metagenomic binning, comparative biology and taxonomic classification.</title>
        <authorList>
            <person name="Goeker M."/>
        </authorList>
    </citation>
    <scope>NUCLEOTIDE SEQUENCE [LARGE SCALE GENOMIC DNA]</scope>
    <source>
        <strain evidence="2 3">DSM 16998</strain>
    </source>
</reference>
<dbReference type="EMBL" id="SNXS01000002">
    <property type="protein sequence ID" value="TDP72270.1"/>
    <property type="molecule type" value="Genomic_DNA"/>
</dbReference>
<proteinExistence type="predicted"/>
<sequence>MTGLCEPLGNARCKTARCRILGQAVACDERAEFEVDLAVARRTAPRCQNADGQPIKLSEIGFQGQQLVAIIDHQGEPTSTVVHPLGRHQARPDSLKSQPGRHPFQQRRVNEPRPDERRGSEGKPLDRAPQSHQADTTLLHVVAQSLMPGLLQPGMAGTQCWMTCKVKLVQRREDAKAVVSQGIRSRQYENRLAEIGPSREGQHLGIGEVICIEDNTHGIPLECRAIEYIDDGVGMAQWVGWGISHQLGVSRLEGDVMNCPEARLS</sequence>
<evidence type="ECO:0000256" key="1">
    <source>
        <dbReference type="SAM" id="MobiDB-lite"/>
    </source>
</evidence>
<comment type="caution">
    <text evidence="2">The sequence shown here is derived from an EMBL/GenBank/DDBJ whole genome shotgun (WGS) entry which is preliminary data.</text>
</comment>
<dbReference type="InParanoid" id="A0A4R6QN63"/>
<dbReference type="AlphaFoldDB" id="A0A4R6QN63"/>
<feature type="compositionally biased region" description="Basic and acidic residues" evidence="1">
    <location>
        <begin position="108"/>
        <end position="126"/>
    </location>
</feature>
<name>A0A4R6QN63_9BURK</name>
<accession>A0A4R6QN63</accession>
<protein>
    <submittedName>
        <fullName evidence="2">Uncharacterized protein</fullName>
    </submittedName>
</protein>
<dbReference type="Proteomes" id="UP000295361">
    <property type="component" value="Unassembled WGS sequence"/>
</dbReference>